<evidence type="ECO:0000256" key="3">
    <source>
        <dbReference type="RuleBase" id="RU003476"/>
    </source>
</evidence>
<gene>
    <name evidence="5" type="ORF">HUV48_12015</name>
</gene>
<comment type="similarity">
    <text evidence="3">Belongs to the Nudix hydrolase family.</text>
</comment>
<dbReference type="PRINTS" id="PR00502">
    <property type="entry name" value="NUDIXFAMILY"/>
</dbReference>
<evidence type="ECO:0000256" key="2">
    <source>
        <dbReference type="ARBA" id="ARBA00022801"/>
    </source>
</evidence>
<dbReference type="InterPro" id="IPR015797">
    <property type="entry name" value="NUDIX_hydrolase-like_dom_sf"/>
</dbReference>
<dbReference type="PROSITE" id="PS51462">
    <property type="entry name" value="NUDIX"/>
    <property type="match status" value="1"/>
</dbReference>
<reference evidence="5 6" key="1">
    <citation type="submission" date="2020-06" db="EMBL/GenBank/DDBJ databases">
        <title>Altererythrobacter sp. HHU K3-1.</title>
        <authorList>
            <person name="Zhang D."/>
            <person name="Xue H."/>
        </authorList>
    </citation>
    <scope>NUCLEOTIDE SEQUENCE [LARGE SCALE GENOMIC DNA]</scope>
    <source>
        <strain evidence="5 6">HHU K3-1</strain>
    </source>
</reference>
<name>A0A850H7F8_9SPHN</name>
<dbReference type="AlphaFoldDB" id="A0A850H7F8"/>
<keyword evidence="2 3" id="KW-0378">Hydrolase</keyword>
<evidence type="ECO:0000256" key="1">
    <source>
        <dbReference type="ARBA" id="ARBA00001946"/>
    </source>
</evidence>
<dbReference type="Proteomes" id="UP000561438">
    <property type="component" value="Unassembled WGS sequence"/>
</dbReference>
<dbReference type="PROSITE" id="PS00893">
    <property type="entry name" value="NUDIX_BOX"/>
    <property type="match status" value="1"/>
</dbReference>
<protein>
    <submittedName>
        <fullName evidence="5">NUDIX domain-containing protein</fullName>
    </submittedName>
</protein>
<accession>A0A850H7F8</accession>
<organism evidence="5 6">
    <name type="scientific">Qipengyuania atrilutea</name>
    <dbReference type="NCBI Taxonomy" id="2744473"/>
    <lineage>
        <taxon>Bacteria</taxon>
        <taxon>Pseudomonadati</taxon>
        <taxon>Pseudomonadota</taxon>
        <taxon>Alphaproteobacteria</taxon>
        <taxon>Sphingomonadales</taxon>
        <taxon>Erythrobacteraceae</taxon>
        <taxon>Qipengyuania</taxon>
    </lineage>
</organism>
<comment type="caution">
    <text evidence="5">The sequence shown here is derived from an EMBL/GenBank/DDBJ whole genome shotgun (WGS) entry which is preliminary data.</text>
</comment>
<dbReference type="PANTHER" id="PTHR43046:SF14">
    <property type="entry name" value="MUTT_NUDIX FAMILY PROTEIN"/>
    <property type="match status" value="1"/>
</dbReference>
<dbReference type="PANTHER" id="PTHR43046">
    <property type="entry name" value="GDP-MANNOSE MANNOSYL HYDROLASE"/>
    <property type="match status" value="1"/>
</dbReference>
<dbReference type="InterPro" id="IPR020084">
    <property type="entry name" value="NUDIX_hydrolase_CS"/>
</dbReference>
<dbReference type="EMBL" id="JABWGV010000005">
    <property type="protein sequence ID" value="NVD45733.1"/>
    <property type="molecule type" value="Genomic_DNA"/>
</dbReference>
<evidence type="ECO:0000313" key="6">
    <source>
        <dbReference type="Proteomes" id="UP000561438"/>
    </source>
</evidence>
<feature type="domain" description="Nudix hydrolase" evidence="4">
    <location>
        <begin position="30"/>
        <end position="153"/>
    </location>
</feature>
<sequence length="156" mass="17467">MANLLPAPLHRLGLRIAHRTRVAVWPILKPDLTSVSVIAYDMDGRVLLIRQSYGRRTWQFPGGGLHKGEAPEDGARRELREETGCKALSLSLVDRIEEPVLGASTTCHVFTAQVRDRPEADGREIIEARFFPLHSLPEPLGGKTRKRLAMLRDKTV</sequence>
<proteinExistence type="inferred from homology"/>
<evidence type="ECO:0000313" key="5">
    <source>
        <dbReference type="EMBL" id="NVD45733.1"/>
    </source>
</evidence>
<evidence type="ECO:0000259" key="4">
    <source>
        <dbReference type="PROSITE" id="PS51462"/>
    </source>
</evidence>
<dbReference type="Gene3D" id="3.90.79.10">
    <property type="entry name" value="Nucleoside Triphosphate Pyrophosphohydrolase"/>
    <property type="match status" value="1"/>
</dbReference>
<dbReference type="InterPro" id="IPR020476">
    <property type="entry name" value="Nudix_hydrolase"/>
</dbReference>
<dbReference type="InterPro" id="IPR000086">
    <property type="entry name" value="NUDIX_hydrolase_dom"/>
</dbReference>
<dbReference type="GO" id="GO:0016787">
    <property type="term" value="F:hydrolase activity"/>
    <property type="evidence" value="ECO:0007669"/>
    <property type="project" value="UniProtKB-KW"/>
</dbReference>
<comment type="cofactor">
    <cofactor evidence="1">
        <name>Mg(2+)</name>
        <dbReference type="ChEBI" id="CHEBI:18420"/>
    </cofactor>
</comment>
<dbReference type="SUPFAM" id="SSF55811">
    <property type="entry name" value="Nudix"/>
    <property type="match status" value="1"/>
</dbReference>
<dbReference type="Pfam" id="PF00293">
    <property type="entry name" value="NUDIX"/>
    <property type="match status" value="1"/>
</dbReference>
<keyword evidence="6" id="KW-1185">Reference proteome</keyword>